<evidence type="ECO:0000313" key="2">
    <source>
        <dbReference type="EMBL" id="MFO7193941.1"/>
    </source>
</evidence>
<reference evidence="2 3" key="1">
    <citation type="journal article" date="2021" name="BMC Genomics">
        <title>Genome-resolved metagenome and metatranscriptome analyses of thermophilic composting reveal key bacterial players and their metabolic interactions.</title>
        <authorList>
            <person name="Braga L.P.P."/>
            <person name="Pereira R.V."/>
            <person name="Martins L.F."/>
            <person name="Moura L.M.S."/>
            <person name="Sanchez F.B."/>
            <person name="Patane J.S.L."/>
            <person name="da Silva A.M."/>
            <person name="Setubal J.C."/>
        </authorList>
    </citation>
    <scope>NUCLEOTIDE SEQUENCE [LARGE SCALE GENOMIC DNA]</scope>
    <source>
        <strain evidence="2">ZC4RG45</strain>
    </source>
</reference>
<organism evidence="2 3">
    <name type="scientific">Thermocrispum agreste</name>
    <dbReference type="NCBI Taxonomy" id="37925"/>
    <lineage>
        <taxon>Bacteria</taxon>
        <taxon>Bacillati</taxon>
        <taxon>Actinomycetota</taxon>
        <taxon>Actinomycetes</taxon>
        <taxon>Pseudonocardiales</taxon>
        <taxon>Pseudonocardiaceae</taxon>
        <taxon>Thermocrispum</taxon>
    </lineage>
</organism>
<evidence type="ECO:0000256" key="1">
    <source>
        <dbReference type="SAM" id="MobiDB-lite"/>
    </source>
</evidence>
<accession>A0ABD6FKP7</accession>
<dbReference type="Proteomes" id="UP000249324">
    <property type="component" value="Unassembled WGS sequence"/>
</dbReference>
<evidence type="ECO:0000313" key="3">
    <source>
        <dbReference type="Proteomes" id="UP000249324"/>
    </source>
</evidence>
<name>A0ABD6FKP7_9PSEU</name>
<gene>
    <name evidence="2" type="ORF">DIU77_016995</name>
</gene>
<sequence length="89" mass="9969">MSNLPTVLPEHLQMPRAPAPETYRVQVTNGSTHGADDRDDGWSLPSKNQLNTAGRRIRKRATGELEIDAEQAAHDEVLVERWRSAHSMP</sequence>
<feature type="region of interest" description="Disordered" evidence="1">
    <location>
        <begin position="1"/>
        <end position="55"/>
    </location>
</feature>
<protein>
    <submittedName>
        <fullName evidence="2">Uncharacterized protein</fullName>
    </submittedName>
</protein>
<comment type="caution">
    <text evidence="2">The sequence shown here is derived from an EMBL/GenBank/DDBJ whole genome shotgun (WGS) entry which is preliminary data.</text>
</comment>
<proteinExistence type="predicted"/>
<feature type="non-terminal residue" evidence="2">
    <location>
        <position position="89"/>
    </location>
</feature>
<dbReference type="EMBL" id="QGUI02000307">
    <property type="protein sequence ID" value="MFO7193941.1"/>
    <property type="molecule type" value="Genomic_DNA"/>
</dbReference>
<dbReference type="AlphaFoldDB" id="A0ABD6FKP7"/>